<evidence type="ECO:0000256" key="3">
    <source>
        <dbReference type="ARBA" id="ARBA00023125"/>
    </source>
</evidence>
<dbReference type="Gene3D" id="1.10.10.60">
    <property type="entry name" value="Homeodomain-like"/>
    <property type="match status" value="1"/>
</dbReference>
<organism evidence="12 13">
    <name type="scientific">Fopius arisanus</name>
    <dbReference type="NCBI Taxonomy" id="64838"/>
    <lineage>
        <taxon>Eukaryota</taxon>
        <taxon>Metazoa</taxon>
        <taxon>Ecdysozoa</taxon>
        <taxon>Arthropoda</taxon>
        <taxon>Hexapoda</taxon>
        <taxon>Insecta</taxon>
        <taxon>Pterygota</taxon>
        <taxon>Neoptera</taxon>
        <taxon>Endopterygota</taxon>
        <taxon>Hymenoptera</taxon>
        <taxon>Apocrita</taxon>
        <taxon>Ichneumonoidea</taxon>
        <taxon>Braconidae</taxon>
        <taxon>Opiinae</taxon>
        <taxon>Fopius</taxon>
    </lineage>
</organism>
<feature type="compositionally biased region" description="Basic and acidic residues" evidence="10">
    <location>
        <begin position="281"/>
        <end position="292"/>
    </location>
</feature>
<feature type="region of interest" description="Disordered" evidence="10">
    <location>
        <begin position="20"/>
        <end position="40"/>
    </location>
</feature>
<dbReference type="CTD" id="47894"/>
<comment type="subcellular location">
    <subcellularLocation>
        <location evidence="1 8 9">Nucleus</location>
    </subcellularLocation>
</comment>
<evidence type="ECO:0000259" key="11">
    <source>
        <dbReference type="PROSITE" id="PS50071"/>
    </source>
</evidence>
<evidence type="ECO:0000313" key="12">
    <source>
        <dbReference type="Proteomes" id="UP000694866"/>
    </source>
</evidence>
<accession>A0A9R1TX94</accession>
<feature type="domain" description="Homeobox" evidence="11">
    <location>
        <begin position="65"/>
        <end position="125"/>
    </location>
</feature>
<evidence type="ECO:0000256" key="6">
    <source>
        <dbReference type="ARBA" id="ARBA00038351"/>
    </source>
</evidence>
<dbReference type="PROSITE" id="PS50071">
    <property type="entry name" value="HOMEOBOX_2"/>
    <property type="match status" value="1"/>
</dbReference>
<dbReference type="OrthoDB" id="6159439at2759"/>
<dbReference type="InterPro" id="IPR017970">
    <property type="entry name" value="Homeobox_CS"/>
</dbReference>
<dbReference type="Pfam" id="PF00046">
    <property type="entry name" value="Homeodomain"/>
    <property type="match status" value="1"/>
</dbReference>
<dbReference type="GO" id="GO:0000981">
    <property type="term" value="F:DNA-binding transcription factor activity, RNA polymerase II-specific"/>
    <property type="evidence" value="ECO:0007669"/>
    <property type="project" value="InterPro"/>
</dbReference>
<feature type="region of interest" description="Disordered" evidence="10">
    <location>
        <begin position="250"/>
        <end position="292"/>
    </location>
</feature>
<evidence type="ECO:0000256" key="7">
    <source>
        <dbReference type="ARBA" id="ARBA00069290"/>
    </source>
</evidence>
<dbReference type="SUPFAM" id="SSF46689">
    <property type="entry name" value="Homeodomain-like"/>
    <property type="match status" value="1"/>
</dbReference>
<evidence type="ECO:0000256" key="8">
    <source>
        <dbReference type="PROSITE-ProRule" id="PRU00108"/>
    </source>
</evidence>
<feature type="DNA-binding region" description="Homeobox" evidence="8">
    <location>
        <begin position="67"/>
        <end position="126"/>
    </location>
</feature>
<dbReference type="InterPro" id="IPR001356">
    <property type="entry name" value="HD"/>
</dbReference>
<evidence type="ECO:0000256" key="9">
    <source>
        <dbReference type="RuleBase" id="RU000682"/>
    </source>
</evidence>
<evidence type="ECO:0000313" key="13">
    <source>
        <dbReference type="RefSeq" id="XP_011299939.1"/>
    </source>
</evidence>
<dbReference type="GO" id="GO:0005634">
    <property type="term" value="C:nucleus"/>
    <property type="evidence" value="ECO:0007669"/>
    <property type="project" value="UniProtKB-SubCell"/>
</dbReference>
<keyword evidence="2" id="KW-0217">Developmental protein</keyword>
<comment type="similarity">
    <text evidence="6">Belongs to the paired homeobox family. Unc-4 subfamily.</text>
</comment>
<dbReference type="PROSITE" id="PS00027">
    <property type="entry name" value="HOMEOBOX_1"/>
    <property type="match status" value="1"/>
</dbReference>
<dbReference type="PANTHER" id="PTHR24329:SF543">
    <property type="entry name" value="FI01017P-RELATED"/>
    <property type="match status" value="1"/>
</dbReference>
<evidence type="ECO:0000256" key="10">
    <source>
        <dbReference type="SAM" id="MobiDB-lite"/>
    </source>
</evidence>
<keyword evidence="12" id="KW-1185">Reference proteome</keyword>
<dbReference type="AlphaFoldDB" id="A0A9R1TX94"/>
<reference evidence="13" key="1">
    <citation type="submission" date="2025-08" db="UniProtKB">
        <authorList>
            <consortium name="RefSeq"/>
        </authorList>
    </citation>
    <scope>IDENTIFICATION</scope>
    <source>
        <strain evidence="13">USDA-PBARC FA_bdor</strain>
        <tissue evidence="13">Whole organism</tissue>
    </source>
</reference>
<evidence type="ECO:0000256" key="5">
    <source>
        <dbReference type="ARBA" id="ARBA00023242"/>
    </source>
</evidence>
<dbReference type="RefSeq" id="XP_011299939.1">
    <property type="nucleotide sequence ID" value="XM_011301637.1"/>
</dbReference>
<dbReference type="SMART" id="SM00389">
    <property type="entry name" value="HOX"/>
    <property type="match status" value="1"/>
</dbReference>
<keyword evidence="5 8" id="KW-0539">Nucleus</keyword>
<gene>
    <name evidence="13" type="primary">hbn</name>
</gene>
<evidence type="ECO:0000256" key="2">
    <source>
        <dbReference type="ARBA" id="ARBA00022473"/>
    </source>
</evidence>
<keyword evidence="4 8" id="KW-0371">Homeobox</keyword>
<protein>
    <recommendedName>
        <fullName evidence="7">Homeobox protein unc-4</fullName>
    </recommendedName>
</protein>
<proteinExistence type="inferred from homology"/>
<dbReference type="FunFam" id="1.10.10.60:FF:000057">
    <property type="entry name" value="Short stature homeobox 2"/>
    <property type="match status" value="1"/>
</dbReference>
<dbReference type="Proteomes" id="UP000694866">
    <property type="component" value="Unplaced"/>
</dbReference>
<dbReference type="PANTHER" id="PTHR24329">
    <property type="entry name" value="HOMEOBOX PROTEIN ARISTALESS"/>
    <property type="match status" value="1"/>
</dbReference>
<evidence type="ECO:0000256" key="1">
    <source>
        <dbReference type="ARBA" id="ARBA00004123"/>
    </source>
</evidence>
<evidence type="ECO:0000256" key="4">
    <source>
        <dbReference type="ARBA" id="ARBA00023155"/>
    </source>
</evidence>
<dbReference type="InterPro" id="IPR050649">
    <property type="entry name" value="Paired_Homeobox_TFs"/>
</dbReference>
<name>A0A9R1TX94_9HYME</name>
<dbReference type="GeneID" id="105264637"/>
<dbReference type="CDD" id="cd00086">
    <property type="entry name" value="homeodomain"/>
    <property type="match status" value="1"/>
</dbReference>
<dbReference type="KEGG" id="fas:105264637"/>
<dbReference type="InterPro" id="IPR009057">
    <property type="entry name" value="Homeodomain-like_sf"/>
</dbReference>
<keyword evidence="3 8" id="KW-0238">DNA-binding</keyword>
<sequence>MAQTCNQKRNAYSIEQILGHSTKNEDHSRPPQTVGLPTDDEDILSKSQGYNSVMPVKIGDMDRPKKVRRSRTTFTTYQLNELEKAFDKTQYPDVNYRESLASNLELSEARVQVWFQNRRAKWRKKGKAMGRDPAYMHVGPGDVNELSLHAHFLQSGLPGANPSGPPNSFLWPALMPPMFTAPWLSNALKMPQFHAILSQYNGLVPQNLASLMPAGFPSNLLGQSQLQHPQHGRGSQHPLLLDIQNIPQNLSSKHQTERDDDSASSDDEIRRQVQSAHGLRAKAEEVIRKSGN</sequence>
<dbReference type="GO" id="GO:0000977">
    <property type="term" value="F:RNA polymerase II transcription regulatory region sequence-specific DNA binding"/>
    <property type="evidence" value="ECO:0007669"/>
    <property type="project" value="TreeGrafter"/>
</dbReference>